<dbReference type="AlphaFoldDB" id="A0A1I0EN74"/>
<proteinExistence type="predicted"/>
<feature type="transmembrane region" description="Helical" evidence="1">
    <location>
        <begin position="458"/>
        <end position="477"/>
    </location>
</feature>
<evidence type="ECO:0000256" key="1">
    <source>
        <dbReference type="SAM" id="Phobius"/>
    </source>
</evidence>
<protein>
    <submittedName>
        <fullName evidence="2">Glycoside/pentoside/hexuronide:cation symporter, GPH family</fullName>
    </submittedName>
</protein>
<dbReference type="STRING" id="237682.SAMN05421676_10513"/>
<dbReference type="GO" id="GO:0015293">
    <property type="term" value="F:symporter activity"/>
    <property type="evidence" value="ECO:0007669"/>
    <property type="project" value="InterPro"/>
</dbReference>
<keyword evidence="1" id="KW-0812">Transmembrane</keyword>
<dbReference type="InterPro" id="IPR036259">
    <property type="entry name" value="MFS_trans_sf"/>
</dbReference>
<dbReference type="InterPro" id="IPR001927">
    <property type="entry name" value="Na/Gal_symport"/>
</dbReference>
<dbReference type="PANTHER" id="PTHR11328:SF24">
    <property type="entry name" value="MAJOR FACILITATOR SUPERFAMILY (MFS) PROFILE DOMAIN-CONTAINING PROTEIN"/>
    <property type="match status" value="1"/>
</dbReference>
<dbReference type="GO" id="GO:0006814">
    <property type="term" value="P:sodium ion transport"/>
    <property type="evidence" value="ECO:0007669"/>
    <property type="project" value="InterPro"/>
</dbReference>
<keyword evidence="3" id="KW-1185">Reference proteome</keyword>
<dbReference type="NCBIfam" id="TIGR00792">
    <property type="entry name" value="gph"/>
    <property type="match status" value="1"/>
</dbReference>
<feature type="transmembrane region" description="Helical" evidence="1">
    <location>
        <begin position="370"/>
        <end position="394"/>
    </location>
</feature>
<keyword evidence="1" id="KW-0472">Membrane</keyword>
<feature type="transmembrane region" description="Helical" evidence="1">
    <location>
        <begin position="200"/>
        <end position="220"/>
    </location>
</feature>
<feature type="transmembrane region" description="Helical" evidence="1">
    <location>
        <begin position="232"/>
        <end position="252"/>
    </location>
</feature>
<dbReference type="Gene3D" id="1.20.1250.20">
    <property type="entry name" value="MFS general substrate transporter like domains"/>
    <property type="match status" value="2"/>
</dbReference>
<evidence type="ECO:0000313" key="2">
    <source>
        <dbReference type="EMBL" id="SET46808.1"/>
    </source>
</evidence>
<feature type="transmembrane region" description="Helical" evidence="1">
    <location>
        <begin position="158"/>
        <end position="179"/>
    </location>
</feature>
<dbReference type="OrthoDB" id="9764596at2"/>
<feature type="transmembrane region" description="Helical" evidence="1">
    <location>
        <begin position="130"/>
        <end position="146"/>
    </location>
</feature>
<dbReference type="SUPFAM" id="SSF103473">
    <property type="entry name" value="MFS general substrate transporter"/>
    <property type="match status" value="1"/>
</dbReference>
<feature type="transmembrane region" description="Helical" evidence="1">
    <location>
        <begin position="346"/>
        <end position="364"/>
    </location>
</feature>
<dbReference type="CDD" id="cd17332">
    <property type="entry name" value="MFS_MelB_like"/>
    <property type="match status" value="1"/>
</dbReference>
<feature type="transmembrane region" description="Helical" evidence="1">
    <location>
        <begin position="75"/>
        <end position="102"/>
    </location>
</feature>
<feature type="transmembrane region" description="Helical" evidence="1">
    <location>
        <begin position="315"/>
        <end position="334"/>
    </location>
</feature>
<evidence type="ECO:0000313" key="3">
    <source>
        <dbReference type="Proteomes" id="UP000199095"/>
    </source>
</evidence>
<feature type="transmembrane region" description="Helical" evidence="1">
    <location>
        <begin position="272"/>
        <end position="295"/>
    </location>
</feature>
<dbReference type="InterPro" id="IPR039672">
    <property type="entry name" value="MFS_2"/>
</dbReference>
<name>A0A1I0EN74_9BACI</name>
<dbReference type="GO" id="GO:0008643">
    <property type="term" value="P:carbohydrate transport"/>
    <property type="evidence" value="ECO:0007669"/>
    <property type="project" value="InterPro"/>
</dbReference>
<organism evidence="2 3">
    <name type="scientific">Salinibacillus kushneri</name>
    <dbReference type="NCBI Taxonomy" id="237682"/>
    <lineage>
        <taxon>Bacteria</taxon>
        <taxon>Bacillati</taxon>
        <taxon>Bacillota</taxon>
        <taxon>Bacilli</taxon>
        <taxon>Bacillales</taxon>
        <taxon>Bacillaceae</taxon>
        <taxon>Salinibacillus</taxon>
    </lineage>
</organism>
<accession>A0A1I0EN74</accession>
<dbReference type="Pfam" id="PF13347">
    <property type="entry name" value="MFS_2"/>
    <property type="match status" value="1"/>
</dbReference>
<sequence>MANFSFDCKGLHPLLKINKYDWLHLDGEINKEVGRLETAQQEVNNTRTIPNQKLHMSEKLTFGLGDFGANYSWTFIASFITIYMTDTVGIAAGIIGTIILIARISDGFTDLFMGTVIDNTNSKMGKARPWVFWTAPILGFLTFALFNVPSSLGQTGKIIYIFLVYFLISSIFYTANNVAYSSLTSFMTNVKKDRVSLGSIRFIFANVAVLSITTFTTYIVDAFGGGQKGWTATSAIYALLCAVPLMITGWYVKERNIAKKKYEGQKTSFGPILKVLFTDKYFILALVLYLLWYLRQTENGIRVYYATYIFGNEDVMGLLSMAALLPMVIGLFLAPKLAAKFGVKKSVNTGLAISIVAYAIMTIFSENLTLLIIGLVVNAIGLVPLQAALSAIVADVGDLVYWKTGVPVQGSVFSLTSAGMKIGQGITSALVGWSLQFGGYMASASSQSGGAIFAMKTMLIYFPLAMVILMLITMALLKYEKYLPQIKDEIQLGRIGDDRSKSLLK</sequence>
<keyword evidence="1" id="KW-1133">Transmembrane helix</keyword>
<dbReference type="GO" id="GO:0005886">
    <property type="term" value="C:plasma membrane"/>
    <property type="evidence" value="ECO:0007669"/>
    <property type="project" value="TreeGrafter"/>
</dbReference>
<dbReference type="EMBL" id="FOHJ01000005">
    <property type="protein sequence ID" value="SET46808.1"/>
    <property type="molecule type" value="Genomic_DNA"/>
</dbReference>
<reference evidence="3" key="1">
    <citation type="submission" date="2016-10" db="EMBL/GenBank/DDBJ databases">
        <authorList>
            <person name="Varghese N."/>
            <person name="Submissions S."/>
        </authorList>
    </citation>
    <scope>NUCLEOTIDE SEQUENCE [LARGE SCALE GENOMIC DNA]</scope>
    <source>
        <strain evidence="3">CGMCC 1.3566</strain>
    </source>
</reference>
<dbReference type="PANTHER" id="PTHR11328">
    <property type="entry name" value="MAJOR FACILITATOR SUPERFAMILY DOMAIN-CONTAINING PROTEIN"/>
    <property type="match status" value="1"/>
</dbReference>
<gene>
    <name evidence="2" type="ORF">SAMN05421676_10513</name>
</gene>
<dbReference type="Proteomes" id="UP000199095">
    <property type="component" value="Unassembled WGS sequence"/>
</dbReference>